<dbReference type="EC" id="2.7.7.7" evidence="2"/>
<reference evidence="11" key="1">
    <citation type="journal article" date="2017" name="bioRxiv">
        <title>Comparative analysis of the genomes of Stylophora pistillata and Acropora digitifera provides evidence for extensive differences between species of corals.</title>
        <authorList>
            <person name="Voolstra C.R."/>
            <person name="Li Y."/>
            <person name="Liew Y.J."/>
            <person name="Baumgarten S."/>
            <person name="Zoccola D."/>
            <person name="Flot J.-F."/>
            <person name="Tambutte S."/>
            <person name="Allemand D."/>
            <person name="Aranda M."/>
        </authorList>
    </citation>
    <scope>NUCLEOTIDE SEQUENCE [LARGE SCALE GENOMIC DNA]</scope>
</reference>
<dbReference type="GO" id="GO:0000166">
    <property type="term" value="F:nucleotide binding"/>
    <property type="evidence" value="ECO:0007669"/>
    <property type="project" value="InterPro"/>
</dbReference>
<dbReference type="GO" id="GO:0003677">
    <property type="term" value="F:DNA binding"/>
    <property type="evidence" value="ECO:0007669"/>
    <property type="project" value="UniProtKB-KW"/>
</dbReference>
<keyword evidence="11" id="KW-1185">Reference proteome</keyword>
<proteinExistence type="inferred from homology"/>
<evidence type="ECO:0000256" key="7">
    <source>
        <dbReference type="ARBA" id="ARBA00023125"/>
    </source>
</evidence>
<comment type="catalytic activity">
    <reaction evidence="8">
        <text>DNA(n) + a 2'-deoxyribonucleoside 5'-triphosphate = DNA(n+1) + diphosphate</text>
        <dbReference type="Rhea" id="RHEA:22508"/>
        <dbReference type="Rhea" id="RHEA-COMP:17339"/>
        <dbReference type="Rhea" id="RHEA-COMP:17340"/>
        <dbReference type="ChEBI" id="CHEBI:33019"/>
        <dbReference type="ChEBI" id="CHEBI:61560"/>
        <dbReference type="ChEBI" id="CHEBI:173112"/>
        <dbReference type="EC" id="2.7.7.7"/>
    </reaction>
</comment>
<dbReference type="SUPFAM" id="SSF56672">
    <property type="entry name" value="DNA/RNA polymerases"/>
    <property type="match status" value="1"/>
</dbReference>
<dbReference type="InterPro" id="IPR036397">
    <property type="entry name" value="RNaseH_sf"/>
</dbReference>
<gene>
    <name evidence="10" type="ORF">AWC38_SpisGene23341</name>
</gene>
<evidence type="ECO:0000256" key="2">
    <source>
        <dbReference type="ARBA" id="ARBA00012417"/>
    </source>
</evidence>
<dbReference type="GO" id="GO:0006260">
    <property type="term" value="P:DNA replication"/>
    <property type="evidence" value="ECO:0007669"/>
    <property type="project" value="UniProtKB-KW"/>
</dbReference>
<comment type="caution">
    <text evidence="10">The sequence shown here is derived from an EMBL/GenBank/DDBJ whole genome shotgun (WGS) entry which is preliminary data.</text>
</comment>
<organism evidence="10 11">
    <name type="scientific">Stylophora pistillata</name>
    <name type="common">Smooth cauliflower coral</name>
    <dbReference type="NCBI Taxonomy" id="50429"/>
    <lineage>
        <taxon>Eukaryota</taxon>
        <taxon>Metazoa</taxon>
        <taxon>Cnidaria</taxon>
        <taxon>Anthozoa</taxon>
        <taxon>Hexacorallia</taxon>
        <taxon>Scleractinia</taxon>
        <taxon>Astrocoeniina</taxon>
        <taxon>Pocilloporidae</taxon>
        <taxon>Stylophora</taxon>
    </lineage>
</organism>
<feature type="domain" description="DNA-directed DNA polymerase family B mitochondria/virus" evidence="9">
    <location>
        <begin position="335"/>
        <end position="748"/>
    </location>
</feature>
<keyword evidence="5" id="KW-0235">DNA replication</keyword>
<dbReference type="InterPro" id="IPR043502">
    <property type="entry name" value="DNA/RNA_pol_sf"/>
</dbReference>
<evidence type="ECO:0000256" key="3">
    <source>
        <dbReference type="ARBA" id="ARBA00022679"/>
    </source>
</evidence>
<keyword evidence="4" id="KW-0548">Nucleotidyltransferase</keyword>
<comment type="similarity">
    <text evidence="1">Belongs to the DNA polymerase type-B family.</text>
</comment>
<dbReference type="PANTHER" id="PTHR33568:SF3">
    <property type="entry name" value="DNA-DIRECTED DNA POLYMERASE"/>
    <property type="match status" value="1"/>
</dbReference>
<dbReference type="Proteomes" id="UP000225706">
    <property type="component" value="Unassembled WGS sequence"/>
</dbReference>
<accession>A0A2B4R8G8</accession>
<dbReference type="Gene3D" id="3.90.1600.10">
    <property type="entry name" value="Palm domain of DNA polymerase"/>
    <property type="match status" value="1"/>
</dbReference>
<dbReference type="InterPro" id="IPR012337">
    <property type="entry name" value="RNaseH-like_sf"/>
</dbReference>
<keyword evidence="6" id="KW-0239">DNA-directed DNA polymerase</keyword>
<dbReference type="EMBL" id="LSMT01001242">
    <property type="protein sequence ID" value="PFX12657.1"/>
    <property type="molecule type" value="Genomic_DNA"/>
</dbReference>
<dbReference type="SUPFAM" id="SSF53098">
    <property type="entry name" value="Ribonuclease H-like"/>
    <property type="match status" value="1"/>
</dbReference>
<evidence type="ECO:0000256" key="4">
    <source>
        <dbReference type="ARBA" id="ARBA00022695"/>
    </source>
</evidence>
<dbReference type="InterPro" id="IPR023211">
    <property type="entry name" value="DNA_pol_palm_dom_sf"/>
</dbReference>
<name>A0A2B4R8G8_STYPI</name>
<evidence type="ECO:0000256" key="8">
    <source>
        <dbReference type="ARBA" id="ARBA00049244"/>
    </source>
</evidence>
<evidence type="ECO:0000256" key="5">
    <source>
        <dbReference type="ARBA" id="ARBA00022705"/>
    </source>
</evidence>
<evidence type="ECO:0000313" key="10">
    <source>
        <dbReference type="EMBL" id="PFX12657.1"/>
    </source>
</evidence>
<keyword evidence="7" id="KW-0238">DNA-binding</keyword>
<evidence type="ECO:0000256" key="1">
    <source>
        <dbReference type="ARBA" id="ARBA00005755"/>
    </source>
</evidence>
<dbReference type="PANTHER" id="PTHR33568">
    <property type="entry name" value="DNA POLYMERASE"/>
    <property type="match status" value="1"/>
</dbReference>
<evidence type="ECO:0000259" key="9">
    <source>
        <dbReference type="Pfam" id="PF03175"/>
    </source>
</evidence>
<evidence type="ECO:0000313" key="11">
    <source>
        <dbReference type="Proteomes" id="UP000225706"/>
    </source>
</evidence>
<protein>
    <recommendedName>
        <fullName evidence="2">DNA-directed DNA polymerase</fullName>
        <ecNumber evidence="2">2.7.7.7</ecNumber>
    </recommendedName>
</protein>
<dbReference type="GO" id="GO:0003887">
    <property type="term" value="F:DNA-directed DNA polymerase activity"/>
    <property type="evidence" value="ECO:0007669"/>
    <property type="project" value="UniProtKB-KW"/>
</dbReference>
<keyword evidence="3" id="KW-0808">Transferase</keyword>
<dbReference type="AlphaFoldDB" id="A0A2B4R8G8"/>
<dbReference type="InterPro" id="IPR004868">
    <property type="entry name" value="DNA-dir_DNA_pol_B_mt/vir"/>
</dbReference>
<dbReference type="Pfam" id="PF03175">
    <property type="entry name" value="DNA_pol_B_2"/>
    <property type="match status" value="1"/>
</dbReference>
<dbReference type="OrthoDB" id="5871067at2759"/>
<evidence type="ECO:0000256" key="6">
    <source>
        <dbReference type="ARBA" id="ARBA00022932"/>
    </source>
</evidence>
<dbReference type="Gene3D" id="3.30.420.10">
    <property type="entry name" value="Ribonuclease H-like superfamily/Ribonuclease H"/>
    <property type="match status" value="1"/>
</dbReference>
<sequence length="936" mass="107661">MIIHIWCVVNIIQWKDSLAVIGDKISGGKRTFNEEFGNDGITDAQLNEIGNLIESPEVSDQEMIETGEEMERETSPLFHFEFEPVGRSKKALDTVKKQRGTAQKRQLREATKKDDIGKEITCGVADMARRVLESSKAPNGRDLHPNDRVMFNFTTKKFSHPLQLAKFSVEEIVEDTSHWDTYLLMLTNQLNSNESLDATDDFQVDMTIIAEPDASGKTALNILGKLNMATVLQRKKYVLAIKNEEDNLCLARANCLTKAWCRPCDTRIVKDDYEAMLDEDGTRTPILIVAQTSKSDDVMEFYGPECTGDFLAFLDELAYGPPEENHHYSDFREVIGIFHNLKGYDSVFLQEQMVKEGPRFEFLIPNRTKNLCMKVGKISFKDSMCFLPMSLASFSSTFGIPELKKGFFPHKFHTPDHQNYIGPLPAPEYYDPNGMSAKKKQEFEEWYAGERSKNLPFNLKEELISYCRSDVALLKAGCLKFIAEFKAIAKFDPIEKCITIAQACNRYWRNCVMAPDSIAIEPENGWEGATPNHSHVALELLMWCQWEQKKKSDPVLRGFTQTLQITSPLQPREAFFGGRTGARTLYHHIDSTQGEQIRYRDVTSEYTWVNKYGEYPIGHPTIILQPANQDPHAYYGLMKVSILPPTHLFNPVLPHQQKIGSTSKLTFPLCRSCVTEESLKPLPERNFVCTHSDKERMLIGTWCTHEILKAIQMGYQLICIHEVWHFEKRQLGLFAPYAGTWLKVKQESSGYLAWCQTEEQKAHYVSQYKEKEDCVLYYDTDSVLYRWRPGESEIPLGDYLGDMTNELDADDYIMEFISAGAKNYGYVTHQGKCCVKVKGFSLNVRGMQQLNYDVMKVNIIDEIQHPLDEARKTEIINSIHFMRDPVKKKIRTETQFKSYRLVFDKRVMQLGRFRSYPYGFDRMDDEDQELIDLLMC</sequence>